<reference evidence="1 2" key="1">
    <citation type="submission" date="2018-11" db="EMBL/GenBank/DDBJ databases">
        <authorList>
            <consortium name="Pathogen Informatics"/>
        </authorList>
    </citation>
    <scope>NUCLEOTIDE SEQUENCE [LARGE SCALE GENOMIC DNA]</scope>
    <source>
        <strain evidence="1 2">Zambia</strain>
    </source>
</reference>
<name>A0A183MIF4_9TREM</name>
<organism evidence="1 2">
    <name type="scientific">Schistosoma margrebowiei</name>
    <dbReference type="NCBI Taxonomy" id="48269"/>
    <lineage>
        <taxon>Eukaryota</taxon>
        <taxon>Metazoa</taxon>
        <taxon>Spiralia</taxon>
        <taxon>Lophotrochozoa</taxon>
        <taxon>Platyhelminthes</taxon>
        <taxon>Trematoda</taxon>
        <taxon>Digenea</taxon>
        <taxon>Strigeidida</taxon>
        <taxon>Schistosomatoidea</taxon>
        <taxon>Schistosomatidae</taxon>
        <taxon>Schistosoma</taxon>
    </lineage>
</organism>
<evidence type="ECO:0000313" key="1">
    <source>
        <dbReference type="EMBL" id="VDP19256.1"/>
    </source>
</evidence>
<dbReference type="EMBL" id="UZAI01017005">
    <property type="protein sequence ID" value="VDP19256.1"/>
    <property type="molecule type" value="Genomic_DNA"/>
</dbReference>
<keyword evidence="2" id="KW-1185">Reference proteome</keyword>
<accession>A0A183MIF4</accession>
<protein>
    <submittedName>
        <fullName evidence="1">Uncharacterized protein</fullName>
    </submittedName>
</protein>
<sequence length="76" mass="8990">MPNYVSGTLVGEKLVQQSINQVIVCQKFQKKRHQLRICKPSYQNYPHSENELDGYDLIKQYESYKMEQSENTQTYA</sequence>
<evidence type="ECO:0000313" key="2">
    <source>
        <dbReference type="Proteomes" id="UP000277204"/>
    </source>
</evidence>
<dbReference type="Proteomes" id="UP000277204">
    <property type="component" value="Unassembled WGS sequence"/>
</dbReference>
<gene>
    <name evidence="1" type="ORF">SMRZ_LOCUS15829</name>
</gene>
<proteinExistence type="predicted"/>
<dbReference type="AlphaFoldDB" id="A0A183MIF4"/>